<dbReference type="Proteomes" id="UP000316659">
    <property type="component" value="Unassembled WGS sequence"/>
</dbReference>
<evidence type="ECO:0008006" key="3">
    <source>
        <dbReference type="Google" id="ProtNLM"/>
    </source>
</evidence>
<name>A0A4Y4DZD4_CELCE</name>
<dbReference type="RefSeq" id="WP_170227231.1">
    <property type="nucleotide sequence ID" value="NZ_BJNZ01000005.1"/>
</dbReference>
<dbReference type="AlphaFoldDB" id="A0A4Y4DZD4"/>
<sequence length="293" mass="30400">MPNTFTPTLVAQVAVKYAVKGFVLSGEVYRDVESEYRPGSGHVAKVRVPGGAKTTLRDANDLSTIPASNLDEKTIDVTLREAHSRAVLGTAERDLGITDFTRQVIAPLVTSVADTCEAQVAGLVNAVTLNDTVTYADGGNLAKAITAARSILRGNGVQTADEIVAFLGVDAYAAALDSGLLENGDSIRRVRIIETDRMTNPADVVVAAPKRAFTLAVRAPEVPDGVASGASVKDEDAGFGLRYVETFDGSIAASTALVSAYVGAKALPLPVLDPETGTVNLVEGGAAVRFTAA</sequence>
<reference evidence="1 2" key="1">
    <citation type="submission" date="2019-06" db="EMBL/GenBank/DDBJ databases">
        <title>Whole genome shotgun sequence of Cellulosimicrobium cellulans NBRC 15516.</title>
        <authorList>
            <person name="Hosoyama A."/>
            <person name="Uohara A."/>
            <person name="Ohji S."/>
            <person name="Ichikawa N."/>
        </authorList>
    </citation>
    <scope>NUCLEOTIDE SEQUENCE [LARGE SCALE GENOMIC DNA]</scope>
    <source>
        <strain evidence="1 2">NBRC 15516</strain>
    </source>
</reference>
<accession>A0A4Y4DZD4</accession>
<evidence type="ECO:0000313" key="1">
    <source>
        <dbReference type="EMBL" id="GED09164.1"/>
    </source>
</evidence>
<gene>
    <name evidence="1" type="ORF">CCE02nite_11630</name>
</gene>
<comment type="caution">
    <text evidence="1">The sequence shown here is derived from an EMBL/GenBank/DDBJ whole genome shotgun (WGS) entry which is preliminary data.</text>
</comment>
<evidence type="ECO:0000313" key="2">
    <source>
        <dbReference type="Proteomes" id="UP000316659"/>
    </source>
</evidence>
<dbReference type="EMBL" id="BJNZ01000005">
    <property type="protein sequence ID" value="GED09164.1"/>
    <property type="molecule type" value="Genomic_DNA"/>
</dbReference>
<protein>
    <recommendedName>
        <fullName evidence="3">P22 coat protein-protein 5 domain protein</fullName>
    </recommendedName>
</protein>
<organism evidence="1 2">
    <name type="scientific">Cellulosimicrobium cellulans</name>
    <name type="common">Arthrobacter luteus</name>
    <dbReference type="NCBI Taxonomy" id="1710"/>
    <lineage>
        <taxon>Bacteria</taxon>
        <taxon>Bacillati</taxon>
        <taxon>Actinomycetota</taxon>
        <taxon>Actinomycetes</taxon>
        <taxon>Micrococcales</taxon>
        <taxon>Promicromonosporaceae</taxon>
        <taxon>Cellulosimicrobium</taxon>
    </lineage>
</organism>
<proteinExistence type="predicted"/>